<feature type="signal peptide" evidence="3">
    <location>
        <begin position="1"/>
        <end position="19"/>
    </location>
</feature>
<feature type="region of interest" description="Disordered" evidence="2">
    <location>
        <begin position="217"/>
        <end position="238"/>
    </location>
</feature>
<accession>A0A167MW24</accession>
<protein>
    <recommendedName>
        <fullName evidence="4">RING-type domain-containing protein</fullName>
    </recommendedName>
</protein>
<feature type="domain" description="RING-type" evidence="4">
    <location>
        <begin position="158"/>
        <end position="202"/>
    </location>
</feature>
<reference evidence="5 6" key="1">
    <citation type="journal article" date="2016" name="Mol. Biol. Evol.">
        <title>Comparative Genomics of Early-Diverging Mushroom-Forming Fungi Provides Insights into the Origins of Lignocellulose Decay Capabilities.</title>
        <authorList>
            <person name="Nagy L.G."/>
            <person name="Riley R."/>
            <person name="Tritt A."/>
            <person name="Adam C."/>
            <person name="Daum C."/>
            <person name="Floudas D."/>
            <person name="Sun H."/>
            <person name="Yadav J.S."/>
            <person name="Pangilinan J."/>
            <person name="Larsson K.H."/>
            <person name="Matsuura K."/>
            <person name="Barry K."/>
            <person name="Labutti K."/>
            <person name="Kuo R."/>
            <person name="Ohm R.A."/>
            <person name="Bhattacharya S.S."/>
            <person name="Shirouzu T."/>
            <person name="Yoshinaga Y."/>
            <person name="Martin F.M."/>
            <person name="Grigoriev I.V."/>
            <person name="Hibbett D.S."/>
        </authorList>
    </citation>
    <scope>NUCLEOTIDE SEQUENCE [LARGE SCALE GENOMIC DNA]</scope>
    <source>
        <strain evidence="5 6">TUFC12733</strain>
    </source>
</reference>
<dbReference type="SUPFAM" id="SSF57850">
    <property type="entry name" value="RING/U-box"/>
    <property type="match status" value="5"/>
</dbReference>
<evidence type="ECO:0000256" key="2">
    <source>
        <dbReference type="SAM" id="MobiDB-lite"/>
    </source>
</evidence>
<keyword evidence="1" id="KW-0862">Zinc</keyword>
<evidence type="ECO:0000259" key="4">
    <source>
        <dbReference type="PROSITE" id="PS50089"/>
    </source>
</evidence>
<dbReference type="Proteomes" id="UP000076738">
    <property type="component" value="Unassembled WGS sequence"/>
</dbReference>
<evidence type="ECO:0000256" key="3">
    <source>
        <dbReference type="SAM" id="SignalP"/>
    </source>
</evidence>
<dbReference type="Gene3D" id="3.30.40.10">
    <property type="entry name" value="Zinc/RING finger domain, C3HC4 (zinc finger)"/>
    <property type="match status" value="5"/>
</dbReference>
<keyword evidence="3" id="KW-0732">Signal</keyword>
<organism evidence="5 6">
    <name type="scientific">Calocera viscosa (strain TUFC12733)</name>
    <dbReference type="NCBI Taxonomy" id="1330018"/>
    <lineage>
        <taxon>Eukaryota</taxon>
        <taxon>Fungi</taxon>
        <taxon>Dikarya</taxon>
        <taxon>Basidiomycota</taxon>
        <taxon>Agaricomycotina</taxon>
        <taxon>Dacrymycetes</taxon>
        <taxon>Dacrymycetales</taxon>
        <taxon>Dacrymycetaceae</taxon>
        <taxon>Calocera</taxon>
    </lineage>
</organism>
<evidence type="ECO:0000313" key="6">
    <source>
        <dbReference type="Proteomes" id="UP000076738"/>
    </source>
</evidence>
<dbReference type="EMBL" id="KV417281">
    <property type="protein sequence ID" value="KZO97113.1"/>
    <property type="molecule type" value="Genomic_DNA"/>
</dbReference>
<dbReference type="AlphaFoldDB" id="A0A167MW24"/>
<proteinExistence type="predicted"/>
<dbReference type="InterPro" id="IPR013083">
    <property type="entry name" value="Znf_RING/FYVE/PHD"/>
</dbReference>
<dbReference type="GO" id="GO:0008270">
    <property type="term" value="F:zinc ion binding"/>
    <property type="evidence" value="ECO:0007669"/>
    <property type="project" value="UniProtKB-KW"/>
</dbReference>
<dbReference type="PANTHER" id="PTHR21540">
    <property type="entry name" value="RING FINGER AND SWIM DOMAIN-CONTAINING PROTEIN 2"/>
    <property type="match status" value="1"/>
</dbReference>
<feature type="chain" id="PRO_5007890478" description="RING-type domain-containing protein" evidence="3">
    <location>
        <begin position="20"/>
        <end position="490"/>
    </location>
</feature>
<evidence type="ECO:0000313" key="5">
    <source>
        <dbReference type="EMBL" id="KZO97113.1"/>
    </source>
</evidence>
<keyword evidence="1" id="KW-0863">Zinc-finger</keyword>
<dbReference type="GO" id="GO:0061630">
    <property type="term" value="F:ubiquitin protein ligase activity"/>
    <property type="evidence" value="ECO:0007669"/>
    <property type="project" value="InterPro"/>
</dbReference>
<gene>
    <name evidence="5" type="ORF">CALVIDRAFT_563327</name>
</gene>
<evidence type="ECO:0000256" key="1">
    <source>
        <dbReference type="PROSITE-ProRule" id="PRU00175"/>
    </source>
</evidence>
<feature type="domain" description="RING-type" evidence="4">
    <location>
        <begin position="71"/>
        <end position="115"/>
    </location>
</feature>
<dbReference type="OrthoDB" id="3384331at2759"/>
<feature type="domain" description="RING-type" evidence="4">
    <location>
        <begin position="245"/>
        <end position="289"/>
    </location>
</feature>
<sequence>MQLSKLFLAVFAFIAVAVALPVSTSQSGGLARRSSDLASRSNSFALDESTSLLARTFGEDDDGYLQARDDCVVCLEANAKSTNCPNGHPGHMQCLMQWMNAQAAAGHPLTCPACRAKASNLIKPIKKGKRDLEEVEEMPEARSFDEEESSGLESRDDCVVCLEANAKSTNCPNGHPGHMQCLMQWMNAQAAAGHPLTCPACRAKASNLIKPIKKGKRDLEEVEEMPEARSFDDEESSGLQSRDDCVVCLEANAKSTNCPNGHPGHMQCLMQWMNAQAAAGHPLTCPACRAKASNLIKPVKKGKRDLSGLKAEVKIREVDEESYPSSLLRRDDQCAVCLEANAKHSNCPNGASHPAHIACLMQWAQSQASAGQPLTCAACRTKVSPLIKKVKQREFDEEVLEMRDADEEELEMRDVDEEESYPSSLLRRDDQCAVCLEANAKHSNCPNGASHPAHIQCLMQWAQSQASAGQPLTCAACRSKISPLIKKVKQ</sequence>
<keyword evidence="1" id="KW-0479">Metal-binding</keyword>
<dbReference type="InterPro" id="IPR039903">
    <property type="entry name" value="Zswim2"/>
</dbReference>
<dbReference type="SMART" id="SM00184">
    <property type="entry name" value="RING"/>
    <property type="match status" value="5"/>
</dbReference>
<keyword evidence="6" id="KW-1185">Reference proteome</keyword>
<name>A0A167MW24_CALVF</name>
<dbReference type="InterPro" id="IPR001841">
    <property type="entry name" value="Znf_RING"/>
</dbReference>
<dbReference type="PROSITE" id="PS50089">
    <property type="entry name" value="ZF_RING_2"/>
    <property type="match status" value="3"/>
</dbReference>